<keyword evidence="3" id="KW-1185">Reference proteome</keyword>
<evidence type="ECO:0000313" key="3">
    <source>
        <dbReference type="Proteomes" id="UP000265816"/>
    </source>
</evidence>
<dbReference type="NCBIfam" id="TIGR04025">
    <property type="entry name" value="PPOX_FMN_DR2398"/>
    <property type="match status" value="1"/>
</dbReference>
<dbReference type="InterPro" id="IPR012349">
    <property type="entry name" value="Split_barrel_FMN-bd"/>
</dbReference>
<dbReference type="SUPFAM" id="SSF50475">
    <property type="entry name" value="FMN-binding split barrel"/>
    <property type="match status" value="1"/>
</dbReference>
<comment type="caution">
    <text evidence="2">The sequence shown here is derived from an EMBL/GenBank/DDBJ whole genome shotgun (WGS) entry which is preliminary data.</text>
</comment>
<evidence type="ECO:0000259" key="1">
    <source>
        <dbReference type="Pfam" id="PF01243"/>
    </source>
</evidence>
<name>A0A398BE44_9BACI</name>
<reference evidence="2 3" key="1">
    <citation type="submission" date="2018-08" db="EMBL/GenBank/DDBJ databases">
        <title>Bacillus jemisoniae sp. nov., Bacillus chryseoplanitiae sp. nov., Bacillus resnikiae sp. nov., and Bacillus frankliniae sp. nov., isolated from Viking spacecraft and associated surfaces.</title>
        <authorList>
            <person name="Seuylemezian A."/>
            <person name="Vaishampayan P."/>
        </authorList>
    </citation>
    <scope>NUCLEOTIDE SEQUENCE [LARGE SCALE GENOMIC DNA]</scope>
    <source>
        <strain evidence="2 3">JJ-247</strain>
    </source>
</reference>
<dbReference type="Proteomes" id="UP000265816">
    <property type="component" value="Unassembled WGS sequence"/>
</dbReference>
<dbReference type="PANTHER" id="PTHR42815">
    <property type="entry name" value="FAD-BINDING, PUTATIVE (AFU_ORTHOLOGUE AFUA_6G07600)-RELATED"/>
    <property type="match status" value="1"/>
</dbReference>
<dbReference type="Pfam" id="PF01243">
    <property type="entry name" value="PNPOx_N"/>
    <property type="match status" value="1"/>
</dbReference>
<dbReference type="RefSeq" id="WP_119112696.1">
    <property type="nucleotide sequence ID" value="NZ_CBCSEO010000002.1"/>
</dbReference>
<accession>A0A398BE44</accession>
<evidence type="ECO:0000313" key="2">
    <source>
        <dbReference type="EMBL" id="RID85843.1"/>
    </source>
</evidence>
<dbReference type="OrthoDB" id="9796486at2"/>
<dbReference type="InterPro" id="IPR011576">
    <property type="entry name" value="Pyridox_Oxase_N"/>
</dbReference>
<dbReference type="InterPro" id="IPR024029">
    <property type="entry name" value="Pyridox_Oxase_FMN-dep"/>
</dbReference>
<dbReference type="AlphaFoldDB" id="A0A398BE44"/>
<gene>
    <name evidence="2" type="ORF">D1970_09975</name>
</gene>
<sequence>MQTPSEKTYISSFVVLEMLIGQPSEIVKNKAIAMLDHHCRKFIDLSPFMILSTADAKGRTDASPRGDGPGFVKVLNDNKLVIPERKGNKRMDSLKNILDNPHVGLLFFIPGLGETLRVNGKAKLIQDGPLSEELAVQGKNPLILIEVEVEEAFIHCAKAIKRSGLWNQESWAASSSLPSAAQMLADHINLPCVTAGDIEKNLEVSYRERLY</sequence>
<feature type="domain" description="Pyridoxamine 5'-phosphate oxidase N-terminal" evidence="1">
    <location>
        <begin position="35"/>
        <end position="156"/>
    </location>
</feature>
<dbReference type="PANTHER" id="PTHR42815:SF2">
    <property type="entry name" value="FAD-BINDING, PUTATIVE (AFU_ORTHOLOGUE AFUA_6G07600)-RELATED"/>
    <property type="match status" value="1"/>
</dbReference>
<proteinExistence type="predicted"/>
<protein>
    <submittedName>
        <fullName evidence="2">Pyridoxamine 5'-phosphate oxidase family protein</fullName>
    </submittedName>
</protein>
<dbReference type="EMBL" id="QWVT01000015">
    <property type="protein sequence ID" value="RID85843.1"/>
    <property type="molecule type" value="Genomic_DNA"/>
</dbReference>
<organism evidence="2 3">
    <name type="scientific">Mesobacillus zeae</name>
    <dbReference type="NCBI Taxonomy" id="1917180"/>
    <lineage>
        <taxon>Bacteria</taxon>
        <taxon>Bacillati</taxon>
        <taxon>Bacillota</taxon>
        <taxon>Bacilli</taxon>
        <taxon>Bacillales</taxon>
        <taxon>Bacillaceae</taxon>
        <taxon>Mesobacillus</taxon>
    </lineage>
</organism>
<dbReference type="Gene3D" id="2.30.110.10">
    <property type="entry name" value="Electron Transport, Fmn-binding Protein, Chain A"/>
    <property type="match status" value="1"/>
</dbReference>